<name>A0A126QKB1_9BACT</name>
<dbReference type="Proteomes" id="UP000055611">
    <property type="component" value="Chromosome"/>
</dbReference>
<dbReference type="Gene3D" id="1.10.3480.10">
    <property type="entry name" value="TorD-like"/>
    <property type="match status" value="1"/>
</dbReference>
<organism evidence="3 5">
    <name type="scientific">Pseudodesulfovibrio indicus</name>
    <dbReference type="NCBI Taxonomy" id="1716143"/>
    <lineage>
        <taxon>Bacteria</taxon>
        <taxon>Pseudomonadati</taxon>
        <taxon>Thermodesulfobacteriota</taxon>
        <taxon>Desulfovibrionia</taxon>
        <taxon>Desulfovibrionales</taxon>
        <taxon>Desulfovibrionaceae</taxon>
    </lineage>
</organism>
<dbReference type="EMBL" id="CP014206">
    <property type="protein sequence ID" value="AMK10226.1"/>
    <property type="molecule type" value="Genomic_DNA"/>
</dbReference>
<proteinExistence type="predicted"/>
<reference evidence="3 5" key="2">
    <citation type="submission" date="2019-03" db="EMBL/GenBank/DDBJ databases">
        <title>Genomic Encyclopedia of Type Strains, Phase IV (KMG-IV): sequencing the most valuable type-strain genomes for metagenomic binning, comparative biology and taxonomic classification.</title>
        <authorList>
            <person name="Goeker M."/>
        </authorList>
    </citation>
    <scope>NUCLEOTIDE SEQUENCE [LARGE SCALE GENOMIC DNA]</scope>
    <source>
        <strain evidence="3 5">DSM 101483</strain>
    </source>
</reference>
<dbReference type="InterPro" id="IPR036411">
    <property type="entry name" value="TorD-like_sf"/>
</dbReference>
<gene>
    <name evidence="2" type="ORF">AWY79_03370</name>
    <name evidence="3" type="ORF">EDC59_107130</name>
</gene>
<dbReference type="Proteomes" id="UP000295506">
    <property type="component" value="Unassembled WGS sequence"/>
</dbReference>
<dbReference type="AlphaFoldDB" id="A0A126QKB1"/>
<dbReference type="KEGG" id="dej:AWY79_03370"/>
<keyword evidence="4" id="KW-1185">Reference proteome</keyword>
<keyword evidence="1" id="KW-0143">Chaperone</keyword>
<evidence type="ECO:0000313" key="5">
    <source>
        <dbReference type="Proteomes" id="UP000295506"/>
    </source>
</evidence>
<dbReference type="EMBL" id="SOBK01000007">
    <property type="protein sequence ID" value="TDT87935.1"/>
    <property type="molecule type" value="Genomic_DNA"/>
</dbReference>
<evidence type="ECO:0000313" key="3">
    <source>
        <dbReference type="EMBL" id="TDT87935.1"/>
    </source>
</evidence>
<dbReference type="PANTHER" id="PTHR34227:SF1">
    <property type="entry name" value="DIMETHYL SULFOXIDE REDUCTASE CHAPERONE-RELATED"/>
    <property type="match status" value="1"/>
</dbReference>
<evidence type="ECO:0000313" key="4">
    <source>
        <dbReference type="Proteomes" id="UP000055611"/>
    </source>
</evidence>
<sequence length="183" mass="20041">MDNTLFTEQAPALRDFFASVDAKDLREAAGRISARFGLPLDRETDWVEVEYDFNRLFVGPAAVPAPPYASAYQPEPTLMGEPALEVREAYRALGLEVPDRNATPDDHLAYELDAVAALGGAEGDPTASQVRDWFINDHMHGWIPRFAAAVREQPVVSGPIRMAVDALTAWLASARTETGIDQS</sequence>
<protein>
    <submittedName>
        <fullName evidence="2">Cytoplasmic chaperone TorD family protein</fullName>
    </submittedName>
    <submittedName>
        <fullName evidence="3">TorA maturation chaperone TorD</fullName>
    </submittedName>
</protein>
<evidence type="ECO:0000313" key="2">
    <source>
        <dbReference type="EMBL" id="AMK10226.1"/>
    </source>
</evidence>
<dbReference type="OrthoDB" id="9795302at2"/>
<dbReference type="InterPro" id="IPR020945">
    <property type="entry name" value="DMSO/NO3_reduct_chaperone"/>
</dbReference>
<dbReference type="PANTHER" id="PTHR34227">
    <property type="entry name" value="CHAPERONE PROTEIN YCDY"/>
    <property type="match status" value="1"/>
</dbReference>
<dbReference type="RefSeq" id="WP_066800277.1">
    <property type="nucleotide sequence ID" value="NZ_CP014206.1"/>
</dbReference>
<reference evidence="2 4" key="1">
    <citation type="journal article" date="2016" name="Front. Microbiol.">
        <title>Genome Sequence of the Piezophilic, Mesophilic Sulfate-Reducing Bacterium Desulfovibrio indicus J2T.</title>
        <authorList>
            <person name="Cao J."/>
            <person name="Maignien L."/>
            <person name="Shao Z."/>
            <person name="Alain K."/>
            <person name="Jebbar M."/>
        </authorList>
    </citation>
    <scope>NUCLEOTIDE SEQUENCE [LARGE SCALE GENOMIC DNA]</scope>
    <source>
        <strain evidence="2 4">J2</strain>
    </source>
</reference>
<dbReference type="Pfam" id="PF02613">
    <property type="entry name" value="Nitrate_red_del"/>
    <property type="match status" value="1"/>
</dbReference>
<dbReference type="InterPro" id="IPR050289">
    <property type="entry name" value="TorD/DmsD_chaperones"/>
</dbReference>
<dbReference type="SUPFAM" id="SSF89155">
    <property type="entry name" value="TorD-like"/>
    <property type="match status" value="1"/>
</dbReference>
<evidence type="ECO:0000256" key="1">
    <source>
        <dbReference type="ARBA" id="ARBA00023186"/>
    </source>
</evidence>
<accession>A0A126QKB1</accession>